<evidence type="ECO:0000256" key="2">
    <source>
        <dbReference type="ARBA" id="ARBA00023002"/>
    </source>
</evidence>
<sequence>MKLTENTIFITGATSGIGRALAEALHRKGNKVIISGRRKALLDEVAAANPGIDTVQMDVTDSAQIADVAKDLIKKFPSLNVVINNAGIMPLDDVTGPLNDAESIHLINTNLLGPARISGAFVEHLKKQPEAYIINTSSALAYIPFSVAALYSATKAAIHSYSLSQRFALRDTSVRVLEIAPPWVDTDLVFKSGDPRAMPLEVFIEETMALLEDATTEVTVGTGKQLRDAAGPNEHGFVNHLNQMIADSPLPTA</sequence>
<dbReference type="InterPro" id="IPR036291">
    <property type="entry name" value="NAD(P)-bd_dom_sf"/>
</dbReference>
<comment type="caution">
    <text evidence="4">The sequence shown here is derived from an EMBL/GenBank/DDBJ whole genome shotgun (WGS) entry which is preliminary data.</text>
</comment>
<gene>
    <name evidence="4" type="ORF">GGD40_005531</name>
</gene>
<name>A0A7Y9WRQ8_9BURK</name>
<dbReference type="PROSITE" id="PS00061">
    <property type="entry name" value="ADH_SHORT"/>
    <property type="match status" value="1"/>
</dbReference>
<dbReference type="RefSeq" id="WP_179745720.1">
    <property type="nucleotide sequence ID" value="NZ_JACCAS010000002.1"/>
</dbReference>
<evidence type="ECO:0000256" key="3">
    <source>
        <dbReference type="RuleBase" id="RU000363"/>
    </source>
</evidence>
<organism evidence="4 5">
    <name type="scientific">Paraburkholderia bryophila</name>
    <dbReference type="NCBI Taxonomy" id="420952"/>
    <lineage>
        <taxon>Bacteria</taxon>
        <taxon>Pseudomonadati</taxon>
        <taxon>Pseudomonadota</taxon>
        <taxon>Betaproteobacteria</taxon>
        <taxon>Burkholderiales</taxon>
        <taxon>Burkholderiaceae</taxon>
        <taxon>Paraburkholderia</taxon>
    </lineage>
</organism>
<evidence type="ECO:0000313" key="4">
    <source>
        <dbReference type="EMBL" id="NYH25960.1"/>
    </source>
</evidence>
<dbReference type="Pfam" id="PF00106">
    <property type="entry name" value="adh_short"/>
    <property type="match status" value="1"/>
</dbReference>
<reference evidence="4 5" key="1">
    <citation type="submission" date="2020-07" db="EMBL/GenBank/DDBJ databases">
        <title>Exploring microbial biodiversity for novel pathways involved in the catabolism of aromatic compounds derived from lignin.</title>
        <authorList>
            <person name="Elkins J."/>
        </authorList>
    </citation>
    <scope>NUCLEOTIDE SEQUENCE [LARGE SCALE GENOMIC DNA]</scope>
    <source>
        <strain evidence="4 5">H2C3C</strain>
    </source>
</reference>
<protein>
    <submittedName>
        <fullName evidence="4">Putative oxidoreductase</fullName>
        <ecNumber evidence="4">1.-.-.-</ecNumber>
    </submittedName>
</protein>
<dbReference type="Gene3D" id="3.40.50.720">
    <property type="entry name" value="NAD(P)-binding Rossmann-like Domain"/>
    <property type="match status" value="1"/>
</dbReference>
<evidence type="ECO:0000313" key="5">
    <source>
        <dbReference type="Proteomes" id="UP000540929"/>
    </source>
</evidence>
<dbReference type="PRINTS" id="PR00080">
    <property type="entry name" value="SDRFAMILY"/>
</dbReference>
<accession>A0A7Y9WRQ8</accession>
<keyword evidence="2 4" id="KW-0560">Oxidoreductase</keyword>
<dbReference type="Proteomes" id="UP000540929">
    <property type="component" value="Unassembled WGS sequence"/>
</dbReference>
<keyword evidence="5" id="KW-1185">Reference proteome</keyword>
<comment type="similarity">
    <text evidence="1 3">Belongs to the short-chain dehydrogenases/reductases (SDR) family.</text>
</comment>
<dbReference type="AlphaFoldDB" id="A0A7Y9WRQ8"/>
<dbReference type="EC" id="1.-.-.-" evidence="4"/>
<dbReference type="InterPro" id="IPR020904">
    <property type="entry name" value="Sc_DH/Rdtase_CS"/>
</dbReference>
<dbReference type="GO" id="GO:0016491">
    <property type="term" value="F:oxidoreductase activity"/>
    <property type="evidence" value="ECO:0007669"/>
    <property type="project" value="UniProtKB-KW"/>
</dbReference>
<dbReference type="SUPFAM" id="SSF51735">
    <property type="entry name" value="NAD(P)-binding Rossmann-fold domains"/>
    <property type="match status" value="1"/>
</dbReference>
<dbReference type="InterPro" id="IPR002347">
    <property type="entry name" value="SDR_fam"/>
</dbReference>
<dbReference type="PANTHER" id="PTHR44169">
    <property type="entry name" value="NADPH-DEPENDENT 1-ACYLDIHYDROXYACETONE PHOSPHATE REDUCTASE"/>
    <property type="match status" value="1"/>
</dbReference>
<evidence type="ECO:0000256" key="1">
    <source>
        <dbReference type="ARBA" id="ARBA00006484"/>
    </source>
</evidence>
<dbReference type="PRINTS" id="PR00081">
    <property type="entry name" value="GDHRDH"/>
</dbReference>
<proteinExistence type="inferred from homology"/>
<dbReference type="PANTHER" id="PTHR44169:SF6">
    <property type="entry name" value="NADPH-DEPENDENT 1-ACYLDIHYDROXYACETONE PHOSPHATE REDUCTASE"/>
    <property type="match status" value="1"/>
</dbReference>
<dbReference type="EMBL" id="JACCAS010000002">
    <property type="protein sequence ID" value="NYH25960.1"/>
    <property type="molecule type" value="Genomic_DNA"/>
</dbReference>